<dbReference type="EMBL" id="SDPM01000008">
    <property type="protein sequence ID" value="RXZ85687.1"/>
    <property type="molecule type" value="Genomic_DNA"/>
</dbReference>
<evidence type="ECO:0000256" key="10">
    <source>
        <dbReference type="HAMAP-Rule" id="MF_00454"/>
    </source>
</evidence>
<feature type="binding site" evidence="10">
    <location>
        <position position="78"/>
    </location>
    <ligand>
        <name>Na(+)</name>
        <dbReference type="ChEBI" id="CHEBI:29101"/>
        <note>structural</note>
    </ligand>
</feature>
<keyword evidence="2 10" id="KW-1003">Cell membrane</keyword>
<comment type="caution">
    <text evidence="12">The sequence shown here is derived from an EMBL/GenBank/DDBJ whole genome shotgun (WGS) entry which is preliminary data.</text>
</comment>
<comment type="similarity">
    <text evidence="7 10">Belongs to the fluoride channel Fluc/FEX (TC 1.A.43) family.</text>
</comment>
<evidence type="ECO:0000256" key="8">
    <source>
        <dbReference type="ARBA" id="ARBA00035585"/>
    </source>
</evidence>
<evidence type="ECO:0000256" key="6">
    <source>
        <dbReference type="ARBA" id="ARBA00023303"/>
    </source>
</evidence>
<keyword evidence="10" id="KW-0406">Ion transport</keyword>
<evidence type="ECO:0000313" key="12">
    <source>
        <dbReference type="EMBL" id="RXZ85687.1"/>
    </source>
</evidence>
<comment type="subcellular location">
    <subcellularLocation>
        <location evidence="1 10">Cell membrane</location>
        <topology evidence="1 10">Multi-pass membrane protein</topology>
    </subcellularLocation>
</comment>
<organism evidence="12 13">
    <name type="scientific">Agromyces atrinae</name>
    <dbReference type="NCBI Taxonomy" id="592376"/>
    <lineage>
        <taxon>Bacteria</taxon>
        <taxon>Bacillati</taxon>
        <taxon>Actinomycetota</taxon>
        <taxon>Actinomycetes</taxon>
        <taxon>Micrococcales</taxon>
        <taxon>Microbacteriaceae</taxon>
        <taxon>Agromyces</taxon>
    </lineage>
</organism>
<feature type="transmembrane region" description="Helical" evidence="10">
    <location>
        <begin position="35"/>
        <end position="56"/>
    </location>
</feature>
<keyword evidence="6 10" id="KW-0407">Ion channel</keyword>
<accession>A0A4Q2M3B8</accession>
<evidence type="ECO:0000256" key="1">
    <source>
        <dbReference type="ARBA" id="ARBA00004651"/>
    </source>
</evidence>
<evidence type="ECO:0000256" key="2">
    <source>
        <dbReference type="ARBA" id="ARBA00022475"/>
    </source>
</evidence>
<sequence>MIRTLVAVALGGAIGTALRLALDLALPHGGGDFPVSTLLINIVGAFTLGALTGSLWKRETTPAWLKAGLGPGLLGSFTTLSAVAVSAVAMTDAGAAPLAAIYVIVTVVAGFAAALIGLRLGGRSGATS</sequence>
<evidence type="ECO:0000256" key="4">
    <source>
        <dbReference type="ARBA" id="ARBA00022989"/>
    </source>
</evidence>
<protein>
    <recommendedName>
        <fullName evidence="10">Fluoride-specific ion channel FluC</fullName>
    </recommendedName>
</protein>
<gene>
    <name evidence="10" type="primary">fluC</name>
    <name evidence="10" type="synonym">crcB</name>
    <name evidence="11" type="ORF">BJ972_002766</name>
    <name evidence="12" type="ORF">ESP50_14480</name>
</gene>
<comment type="function">
    <text evidence="9 10">Fluoride-specific ion channel. Important for reducing fluoride concentration in the cell, thus reducing its toxicity.</text>
</comment>
<evidence type="ECO:0000256" key="7">
    <source>
        <dbReference type="ARBA" id="ARBA00035120"/>
    </source>
</evidence>
<proteinExistence type="inferred from homology"/>
<dbReference type="PANTHER" id="PTHR28259:SF1">
    <property type="entry name" value="FLUORIDE EXPORT PROTEIN 1-RELATED"/>
    <property type="match status" value="1"/>
</dbReference>
<dbReference type="InterPro" id="IPR003691">
    <property type="entry name" value="FluC"/>
</dbReference>
<dbReference type="GO" id="GO:0140114">
    <property type="term" value="P:cellular detoxification of fluoride"/>
    <property type="evidence" value="ECO:0007669"/>
    <property type="project" value="UniProtKB-UniRule"/>
</dbReference>
<dbReference type="HAMAP" id="MF_00454">
    <property type="entry name" value="FluC"/>
    <property type="match status" value="1"/>
</dbReference>
<dbReference type="RefSeq" id="WP_129176403.1">
    <property type="nucleotide sequence ID" value="NZ_JACCBI010000001.1"/>
</dbReference>
<dbReference type="Pfam" id="PF02537">
    <property type="entry name" value="CRCB"/>
    <property type="match status" value="1"/>
</dbReference>
<evidence type="ECO:0000256" key="9">
    <source>
        <dbReference type="ARBA" id="ARBA00049940"/>
    </source>
</evidence>
<dbReference type="OrthoDB" id="4408652at2"/>
<dbReference type="GO" id="GO:0046872">
    <property type="term" value="F:metal ion binding"/>
    <property type="evidence" value="ECO:0007669"/>
    <property type="project" value="UniProtKB-KW"/>
</dbReference>
<dbReference type="PANTHER" id="PTHR28259">
    <property type="entry name" value="FLUORIDE EXPORT PROTEIN 1-RELATED"/>
    <property type="match status" value="1"/>
</dbReference>
<dbReference type="AlphaFoldDB" id="A0A4Q2M3B8"/>
<name>A0A4Q2M3B8_9MICO</name>
<keyword evidence="10" id="KW-0813">Transport</keyword>
<evidence type="ECO:0000256" key="5">
    <source>
        <dbReference type="ARBA" id="ARBA00023136"/>
    </source>
</evidence>
<dbReference type="GO" id="GO:0062054">
    <property type="term" value="F:fluoride channel activity"/>
    <property type="evidence" value="ECO:0007669"/>
    <property type="project" value="UniProtKB-UniRule"/>
</dbReference>
<comment type="catalytic activity">
    <reaction evidence="8">
        <text>fluoride(in) = fluoride(out)</text>
        <dbReference type="Rhea" id="RHEA:76159"/>
        <dbReference type="ChEBI" id="CHEBI:17051"/>
    </reaction>
    <physiologicalReaction direction="left-to-right" evidence="8">
        <dbReference type="Rhea" id="RHEA:76160"/>
    </physiologicalReaction>
</comment>
<keyword evidence="10" id="KW-0479">Metal-binding</keyword>
<evidence type="ECO:0000313" key="11">
    <source>
        <dbReference type="EMBL" id="NYD68247.1"/>
    </source>
</evidence>
<reference evidence="11 14" key="2">
    <citation type="submission" date="2020-07" db="EMBL/GenBank/DDBJ databases">
        <title>Sequencing the genomes of 1000 actinobacteria strains.</title>
        <authorList>
            <person name="Klenk H.-P."/>
        </authorList>
    </citation>
    <scope>NUCLEOTIDE SEQUENCE [LARGE SCALE GENOMIC DNA]</scope>
    <source>
        <strain evidence="11 14">DSM 23870</strain>
    </source>
</reference>
<dbReference type="Proteomes" id="UP000581087">
    <property type="component" value="Unassembled WGS sequence"/>
</dbReference>
<keyword evidence="4 10" id="KW-1133">Transmembrane helix</keyword>
<keyword evidence="5 10" id="KW-0472">Membrane</keyword>
<evidence type="ECO:0000313" key="13">
    <source>
        <dbReference type="Proteomes" id="UP000292686"/>
    </source>
</evidence>
<dbReference type="Proteomes" id="UP000292686">
    <property type="component" value="Unassembled WGS sequence"/>
</dbReference>
<feature type="binding site" evidence="10">
    <location>
        <position position="75"/>
    </location>
    <ligand>
        <name>Na(+)</name>
        <dbReference type="ChEBI" id="CHEBI:29101"/>
        <note>structural</note>
    </ligand>
</feature>
<feature type="transmembrane region" description="Helical" evidence="10">
    <location>
        <begin position="95"/>
        <end position="118"/>
    </location>
</feature>
<keyword evidence="3 10" id="KW-0812">Transmembrane</keyword>
<feature type="transmembrane region" description="Helical" evidence="10">
    <location>
        <begin position="68"/>
        <end position="89"/>
    </location>
</feature>
<reference evidence="12 13" key="1">
    <citation type="submission" date="2019-01" db="EMBL/GenBank/DDBJ databases">
        <title>Agromyces.</title>
        <authorList>
            <person name="Li J."/>
        </authorList>
    </citation>
    <scope>NUCLEOTIDE SEQUENCE [LARGE SCALE GENOMIC DNA]</scope>
    <source>
        <strain evidence="12 13">DSM 23870</strain>
    </source>
</reference>
<dbReference type="GO" id="GO:0005886">
    <property type="term" value="C:plasma membrane"/>
    <property type="evidence" value="ECO:0007669"/>
    <property type="project" value="UniProtKB-SubCell"/>
</dbReference>
<comment type="activity regulation">
    <text evidence="10">Na(+) is not transported, but it plays an essential structural role and its presence is essential for fluoride channel function.</text>
</comment>
<dbReference type="EMBL" id="JACCBI010000001">
    <property type="protein sequence ID" value="NYD68247.1"/>
    <property type="molecule type" value="Genomic_DNA"/>
</dbReference>
<evidence type="ECO:0000313" key="14">
    <source>
        <dbReference type="Proteomes" id="UP000581087"/>
    </source>
</evidence>
<evidence type="ECO:0000256" key="3">
    <source>
        <dbReference type="ARBA" id="ARBA00022692"/>
    </source>
</evidence>
<keyword evidence="10" id="KW-0915">Sodium</keyword>
<keyword evidence="13" id="KW-1185">Reference proteome</keyword>